<proteinExistence type="inferred from homology"/>
<evidence type="ECO:0000256" key="7">
    <source>
        <dbReference type="SAM" id="Phobius"/>
    </source>
</evidence>
<name>A0ABT1Y165_9FIRM</name>
<feature type="transmembrane region" description="Helical" evidence="7">
    <location>
        <begin position="360"/>
        <end position="382"/>
    </location>
</feature>
<keyword evidence="5 7" id="KW-1133">Transmembrane helix</keyword>
<reference evidence="8 9" key="1">
    <citation type="submission" date="2022-08" db="EMBL/GenBank/DDBJ databases">
        <title>Proteogenomics of the novel Dehalobacterium formicoaceticum strain EZ94 highlights a key role of methyltransferases during anaerobic dichloromethane degradation.</title>
        <authorList>
            <person name="Wasmund K."/>
        </authorList>
    </citation>
    <scope>NUCLEOTIDE SEQUENCE [LARGE SCALE GENOMIC DNA]</scope>
    <source>
        <strain evidence="8 9">EZ94</strain>
    </source>
</reference>
<evidence type="ECO:0000313" key="9">
    <source>
        <dbReference type="Proteomes" id="UP001524944"/>
    </source>
</evidence>
<dbReference type="EMBL" id="JANPWE010000001">
    <property type="protein sequence ID" value="MCR6544593.1"/>
    <property type="molecule type" value="Genomic_DNA"/>
</dbReference>
<comment type="similarity">
    <text evidence="2">Belongs to the nucleobase:cation symporter-2 (NCS2) (TC 2.A.40) family.</text>
</comment>
<evidence type="ECO:0000256" key="6">
    <source>
        <dbReference type="ARBA" id="ARBA00023136"/>
    </source>
</evidence>
<keyword evidence="9" id="KW-1185">Reference proteome</keyword>
<evidence type="ECO:0000256" key="4">
    <source>
        <dbReference type="ARBA" id="ARBA00022692"/>
    </source>
</evidence>
<evidence type="ECO:0000256" key="5">
    <source>
        <dbReference type="ARBA" id="ARBA00022989"/>
    </source>
</evidence>
<dbReference type="PANTHER" id="PTHR11119">
    <property type="entry name" value="XANTHINE-URACIL / VITAMIN C PERMEASE FAMILY MEMBER"/>
    <property type="match status" value="1"/>
</dbReference>
<protein>
    <submittedName>
        <fullName evidence="8">NCS2 family nucleobase:cation symporter</fullName>
    </submittedName>
</protein>
<dbReference type="Proteomes" id="UP001524944">
    <property type="component" value="Unassembled WGS sequence"/>
</dbReference>
<feature type="transmembrane region" description="Helical" evidence="7">
    <location>
        <begin position="329"/>
        <end position="348"/>
    </location>
</feature>
<feature type="transmembrane region" description="Helical" evidence="7">
    <location>
        <begin position="122"/>
        <end position="143"/>
    </location>
</feature>
<sequence>MSKQIIPIEAKLPFSRAFPLALQHVFAMFGATVLVPFLTGLSPAVALFTSGIGTLIFHFFTKGKVPAYLGSSFAFIAPLFLFVTEKHSLGQAMGGAMIAGIVYLIVYLLIKAFGTDFIHRIAPSVVVGPVVIIIGLALAQTAVGGMASTNWVVAIFTLAITVFYSILGRGMFEVIPILMGILSGYLFALVIQYGGFLPKLQELGLAGPDQLINVTPIIIADWFSNPTSAYAQDFAGQLFSFAGFHLPIPEFTAVAVLAIAPIAFVTIIEDLGHIFVIGNVTEKDLIKDPGFDRVLMGNGLATIVASIFGGPPSTTYGENIGVLAITKVYSSWVIRISAIIAISLSFVGKLAAALSTIPTSVMGGICILLFGMIAAAGIRTMIEAKTDLSSTRNLIIVAVILILGVGTGKVGYATLAGIFLNLVLPEKS</sequence>
<feature type="transmembrane region" description="Helical" evidence="7">
    <location>
        <begin position="20"/>
        <end position="38"/>
    </location>
</feature>
<evidence type="ECO:0000256" key="3">
    <source>
        <dbReference type="ARBA" id="ARBA00022448"/>
    </source>
</evidence>
<evidence type="ECO:0000313" key="8">
    <source>
        <dbReference type="EMBL" id="MCR6544593.1"/>
    </source>
</evidence>
<feature type="transmembrane region" description="Helical" evidence="7">
    <location>
        <begin position="67"/>
        <end position="83"/>
    </location>
</feature>
<feature type="transmembrane region" description="Helical" evidence="7">
    <location>
        <begin position="149"/>
        <end position="167"/>
    </location>
</feature>
<gene>
    <name evidence="8" type="ORF">NVS47_03530</name>
</gene>
<keyword evidence="4 7" id="KW-0812">Transmembrane</keyword>
<dbReference type="NCBIfam" id="TIGR00801">
    <property type="entry name" value="ncs2"/>
    <property type="match status" value="1"/>
</dbReference>
<feature type="transmembrane region" description="Helical" evidence="7">
    <location>
        <begin position="89"/>
        <end position="110"/>
    </location>
</feature>
<feature type="transmembrane region" description="Helical" evidence="7">
    <location>
        <begin position="44"/>
        <end position="60"/>
    </location>
</feature>
<evidence type="ECO:0000256" key="1">
    <source>
        <dbReference type="ARBA" id="ARBA00004141"/>
    </source>
</evidence>
<evidence type="ECO:0000256" key="2">
    <source>
        <dbReference type="ARBA" id="ARBA00008821"/>
    </source>
</evidence>
<keyword evidence="6 7" id="KW-0472">Membrane</keyword>
<feature type="transmembrane region" description="Helical" evidence="7">
    <location>
        <begin position="174"/>
        <end position="195"/>
    </location>
</feature>
<organism evidence="8 9">
    <name type="scientific">Dehalobacterium formicoaceticum</name>
    <dbReference type="NCBI Taxonomy" id="51515"/>
    <lineage>
        <taxon>Bacteria</taxon>
        <taxon>Bacillati</taxon>
        <taxon>Bacillota</taxon>
        <taxon>Clostridia</taxon>
        <taxon>Eubacteriales</taxon>
        <taxon>Peptococcaceae</taxon>
        <taxon>Dehalobacterium</taxon>
    </lineage>
</organism>
<dbReference type="PROSITE" id="PS01116">
    <property type="entry name" value="XANTH_URACIL_PERMASE"/>
    <property type="match status" value="1"/>
</dbReference>
<dbReference type="InterPro" id="IPR006043">
    <property type="entry name" value="NCS2"/>
</dbReference>
<comment type="subcellular location">
    <subcellularLocation>
        <location evidence="1">Membrane</location>
        <topology evidence="1">Multi-pass membrane protein</topology>
    </subcellularLocation>
</comment>
<comment type="caution">
    <text evidence="8">The sequence shown here is derived from an EMBL/GenBank/DDBJ whole genome shotgun (WGS) entry which is preliminary data.</text>
</comment>
<accession>A0ABT1Y165</accession>
<dbReference type="Pfam" id="PF00860">
    <property type="entry name" value="Xan_ur_permease"/>
    <property type="match status" value="1"/>
</dbReference>
<dbReference type="RefSeq" id="WP_257912105.1">
    <property type="nucleotide sequence ID" value="NZ_JANPWE010000001.1"/>
</dbReference>
<keyword evidence="3" id="KW-0813">Transport</keyword>
<feature type="transmembrane region" description="Helical" evidence="7">
    <location>
        <begin position="394"/>
        <end position="424"/>
    </location>
</feature>
<dbReference type="InterPro" id="IPR006042">
    <property type="entry name" value="Xan_ur_permease"/>
</dbReference>
<feature type="transmembrane region" description="Helical" evidence="7">
    <location>
        <begin position="251"/>
        <end position="278"/>
    </location>
</feature>